<reference evidence="2 3" key="1">
    <citation type="journal article" date="2015" name="Genome Biol. Evol.">
        <title>The Dynamics of Genetic Interactions between Vibrio metoecus and Vibrio cholerae, Two Close Relatives Co-Occurring in the Environment.</title>
        <authorList>
            <person name="Orata F.D."/>
            <person name="Kirchberger P.C."/>
            <person name="Meheust R."/>
            <person name="Barlow E.J."/>
            <person name="Tarr C.L."/>
            <person name="Boucher Y."/>
        </authorList>
    </citation>
    <scope>NUCLEOTIDE SEQUENCE [LARGE SCALE GENOMIC DNA]</scope>
    <source>
        <strain evidence="2 3">YB5B04</strain>
    </source>
</reference>
<organism evidence="2 3">
    <name type="scientific">Vibrio metoecus</name>
    <dbReference type="NCBI Taxonomy" id="1481663"/>
    <lineage>
        <taxon>Bacteria</taxon>
        <taxon>Pseudomonadati</taxon>
        <taxon>Pseudomonadota</taxon>
        <taxon>Gammaproteobacteria</taxon>
        <taxon>Vibrionales</taxon>
        <taxon>Vibrionaceae</taxon>
        <taxon>Vibrio</taxon>
    </lineage>
</organism>
<dbReference type="Gene3D" id="3.40.960.10">
    <property type="entry name" value="VSR Endonuclease"/>
    <property type="match status" value="1"/>
</dbReference>
<accession>A0A0Q0PP73</accession>
<evidence type="ECO:0000313" key="2">
    <source>
        <dbReference type="EMBL" id="KQB00975.1"/>
    </source>
</evidence>
<dbReference type="RefSeq" id="WP_055064760.1">
    <property type="nucleotide sequence ID" value="NZ_LBGP01000013.1"/>
</dbReference>
<name>A0A0Q0PP73_VIBMT</name>
<dbReference type="AlphaFoldDB" id="A0A0Q0PP73"/>
<protein>
    <recommendedName>
        <fullName evidence="1">Treble clef zinc finger domain-containing protein</fullName>
    </recommendedName>
</protein>
<dbReference type="InterPro" id="IPR025487">
    <property type="entry name" value="DUF4379"/>
</dbReference>
<dbReference type="Pfam" id="PF14311">
    <property type="entry name" value="DUF4379"/>
    <property type="match status" value="3"/>
</dbReference>
<gene>
    <name evidence="2" type="ORF">XV92_10410</name>
</gene>
<dbReference type="EMBL" id="LBGP01000013">
    <property type="protein sequence ID" value="KQB00975.1"/>
    <property type="molecule type" value="Genomic_DNA"/>
</dbReference>
<comment type="caution">
    <text evidence="2">The sequence shown here is derived from an EMBL/GenBank/DDBJ whole genome shotgun (WGS) entry which is preliminary data.</text>
</comment>
<dbReference type="OrthoDB" id="3196679at2"/>
<proteinExistence type="predicted"/>
<feature type="domain" description="Treble clef zinc finger" evidence="1">
    <location>
        <begin position="482"/>
        <end position="533"/>
    </location>
</feature>
<sequence length="613" mass="70715">MPRQPNSSNNLLVTRPRLASFYSPKNIVPVDQVFKADTREFLFICEFCSKEFISSPSRKKGKFQLAYCPECHEIESQHQSFLKMQDNVASKGSLADLYPGIAASWIKASGYSFQYSPSTVTSQATINVLWQCPDVKYHQWTMRVDNRVNFPRCPYCRKQRIHILESYYTILKNKGLLQYLHEDDIEKAKNYSTGSTKGKLRHYCKTCHKPYSTIPKNFLNLDGCSNCYKSTASETRRKRLVENKGSITDNDQLYKQYCYDQTFIEEEKRNLLHPKDVPLSFTKAVWWICPKGHYTRASPANRNRGHICSKCSNNTSLLEIILYTELAALPDIKNTEFRFIYNIRGNEIDIALQDLKYAIEVDGYAYHKNRIKSDIQKQLDVIAKGYRFIRVRDSRLSPLNGSINISFDRKHVEQKSIFADEDSDKRSQSHNHICNILNHICSIVGIKCKFYQLKHIDKAKKIWLETRQIKVDDSVAYLYPELLKDFDITMNPPNLLENVTYGSTVPVHWKCHKCGHKWTTAVMKRTIEGTGCPVDSGQVVSKVNAVGTLFPEIIDAFVNPEEAFQYTAGSGQRALFRCTYPGCTAEPQKRAIKDVIKRIQRSCTTEFYTCKHQ</sequence>
<dbReference type="PANTHER" id="PTHR37317">
    <property type="entry name" value="BLR8090 PROTEIN"/>
    <property type="match status" value="1"/>
</dbReference>
<evidence type="ECO:0000313" key="3">
    <source>
        <dbReference type="Proteomes" id="UP000050491"/>
    </source>
</evidence>
<feature type="domain" description="Treble clef zinc finger" evidence="1">
    <location>
        <begin position="267"/>
        <end position="313"/>
    </location>
</feature>
<dbReference type="Proteomes" id="UP000050491">
    <property type="component" value="Unassembled WGS sequence"/>
</dbReference>
<evidence type="ECO:0000259" key="1">
    <source>
        <dbReference type="Pfam" id="PF14311"/>
    </source>
</evidence>
<feature type="domain" description="Treble clef zinc finger" evidence="1">
    <location>
        <begin position="115"/>
        <end position="158"/>
    </location>
</feature>
<dbReference type="PANTHER" id="PTHR37317:SF1">
    <property type="entry name" value="ZINC-RIBBON DOMAIN-CONTAINING PROTEIN-RELATED"/>
    <property type="match status" value="1"/>
</dbReference>
<dbReference type="PATRIC" id="fig|1481663.12.peg.852"/>